<keyword evidence="1 2" id="KW-0728">SH3 domain</keyword>
<feature type="region of interest" description="Disordered" evidence="3">
    <location>
        <begin position="1"/>
        <end position="31"/>
    </location>
</feature>
<dbReference type="OrthoDB" id="5340910at2759"/>
<reference evidence="6" key="1">
    <citation type="submission" date="2018-04" db="EMBL/GenBank/DDBJ databases">
        <title>Whole genome sequencing of Hypsizygus marmoreus.</title>
        <authorList>
            <person name="Choi I.-G."/>
            <person name="Min B."/>
            <person name="Kim J.-G."/>
            <person name="Kim S."/>
            <person name="Oh Y.-L."/>
            <person name="Kong W.-S."/>
            <person name="Park H."/>
            <person name="Jeong J."/>
            <person name="Song E.-S."/>
        </authorList>
    </citation>
    <scope>NUCLEOTIDE SEQUENCE [LARGE SCALE GENOMIC DNA]</scope>
    <source>
        <strain evidence="6">51987-8</strain>
    </source>
</reference>
<dbReference type="PROSITE" id="PS50002">
    <property type="entry name" value="SH3"/>
    <property type="match status" value="1"/>
</dbReference>
<evidence type="ECO:0000256" key="3">
    <source>
        <dbReference type="SAM" id="MobiDB-lite"/>
    </source>
</evidence>
<protein>
    <recommendedName>
        <fullName evidence="5">SH3 domain-containing protein</fullName>
    </recommendedName>
</protein>
<dbReference type="InterPro" id="IPR001452">
    <property type="entry name" value="SH3_domain"/>
</dbReference>
<feature type="compositionally biased region" description="Polar residues" evidence="3">
    <location>
        <begin position="106"/>
        <end position="125"/>
    </location>
</feature>
<evidence type="ECO:0000256" key="2">
    <source>
        <dbReference type="PROSITE-ProRule" id="PRU00192"/>
    </source>
</evidence>
<evidence type="ECO:0000259" key="5">
    <source>
        <dbReference type="PROSITE" id="PS50002"/>
    </source>
</evidence>
<feature type="region of interest" description="Disordered" evidence="3">
    <location>
        <begin position="256"/>
        <end position="283"/>
    </location>
</feature>
<comment type="caution">
    <text evidence="6">The sequence shown here is derived from an EMBL/GenBank/DDBJ whole genome shotgun (WGS) entry which is preliminary data.</text>
</comment>
<evidence type="ECO:0000256" key="4">
    <source>
        <dbReference type="SAM" id="Phobius"/>
    </source>
</evidence>
<dbReference type="Proteomes" id="UP000076154">
    <property type="component" value="Unassembled WGS sequence"/>
</dbReference>
<proteinExistence type="predicted"/>
<dbReference type="Gene3D" id="2.30.30.40">
    <property type="entry name" value="SH3 Domains"/>
    <property type="match status" value="1"/>
</dbReference>
<feature type="transmembrane region" description="Helical" evidence="4">
    <location>
        <begin position="131"/>
        <end position="151"/>
    </location>
</feature>
<organism evidence="6 7">
    <name type="scientific">Hypsizygus marmoreus</name>
    <name type="common">White beech mushroom</name>
    <name type="synonym">Agaricus marmoreus</name>
    <dbReference type="NCBI Taxonomy" id="39966"/>
    <lineage>
        <taxon>Eukaryota</taxon>
        <taxon>Fungi</taxon>
        <taxon>Dikarya</taxon>
        <taxon>Basidiomycota</taxon>
        <taxon>Agaricomycotina</taxon>
        <taxon>Agaricomycetes</taxon>
        <taxon>Agaricomycetidae</taxon>
        <taxon>Agaricales</taxon>
        <taxon>Tricholomatineae</taxon>
        <taxon>Lyophyllaceae</taxon>
        <taxon>Hypsizygus</taxon>
    </lineage>
</organism>
<dbReference type="SMART" id="SM00326">
    <property type="entry name" value="SH3"/>
    <property type="match status" value="1"/>
</dbReference>
<feature type="domain" description="SH3" evidence="5">
    <location>
        <begin position="288"/>
        <end position="348"/>
    </location>
</feature>
<dbReference type="STRING" id="39966.A0A369JR55"/>
<dbReference type="InterPro" id="IPR036028">
    <property type="entry name" value="SH3-like_dom_sf"/>
</dbReference>
<dbReference type="EMBL" id="LUEZ02000052">
    <property type="protein sequence ID" value="RDB22173.1"/>
    <property type="molecule type" value="Genomic_DNA"/>
</dbReference>
<gene>
    <name evidence="6" type="ORF">Hypma_010615</name>
</gene>
<evidence type="ECO:0000313" key="7">
    <source>
        <dbReference type="Proteomes" id="UP000076154"/>
    </source>
</evidence>
<keyword evidence="7" id="KW-1185">Reference proteome</keyword>
<keyword evidence="4" id="KW-1133">Transmembrane helix</keyword>
<dbReference type="SUPFAM" id="SSF50044">
    <property type="entry name" value="SH3-domain"/>
    <property type="match status" value="1"/>
</dbReference>
<evidence type="ECO:0000256" key="1">
    <source>
        <dbReference type="ARBA" id="ARBA00022443"/>
    </source>
</evidence>
<evidence type="ECO:0000313" key="6">
    <source>
        <dbReference type="EMBL" id="RDB22173.1"/>
    </source>
</evidence>
<dbReference type="Pfam" id="PF14604">
    <property type="entry name" value="SH3_9"/>
    <property type="match status" value="1"/>
</dbReference>
<name>A0A369JR55_HYPMA</name>
<feature type="region of interest" description="Disordered" evidence="3">
    <location>
        <begin position="69"/>
        <end position="125"/>
    </location>
</feature>
<feature type="compositionally biased region" description="Low complexity" evidence="3">
    <location>
        <begin position="69"/>
        <end position="98"/>
    </location>
</feature>
<keyword evidence="4" id="KW-0472">Membrane</keyword>
<sequence>MQAMVLRSSLSARAHHGKRLPQVSDSDPLGGVTNIPGPITITVTEIRLPPASQSATAPITPTVTVFVPPSPSSSAPVPSSPPVVVTTSSQSTTTSITQPPLPSASAKDNGSNNDTSQSGATSKSQGIPTGAVVGIVLAVSLIIIAAGIFLIRKRSVRNRLRLRGWTNSKGPDGPSFLWIEPRETKITPYPNMGSTFQSRGSMDPSPVRAQPQVQLAPLPVGTVLPYIPPPAPPRPPPAHGTEGDYYGPMSPVSIPAALTPGTGSSVTRKPPPSSTPASPWAATTVTVPPAEMAEVRSTFIPTLPDELPINTGEVIYVQAEYDDGWALCSNARGESGMVPLECLDRGRPSQADEAREYKKLARASSLAAGPYGGYY</sequence>
<keyword evidence="4" id="KW-0812">Transmembrane</keyword>
<accession>A0A369JR55</accession>
<dbReference type="InParanoid" id="A0A369JR55"/>
<dbReference type="AlphaFoldDB" id="A0A369JR55"/>